<feature type="transmembrane region" description="Helical" evidence="1">
    <location>
        <begin position="220"/>
        <end position="236"/>
    </location>
</feature>
<gene>
    <name evidence="2" type="ORF">ACIBG2_43545</name>
</gene>
<dbReference type="SUPFAM" id="SSF48452">
    <property type="entry name" value="TPR-like"/>
    <property type="match status" value="1"/>
</dbReference>
<keyword evidence="1" id="KW-1133">Transmembrane helix</keyword>
<feature type="transmembrane region" description="Helical" evidence="1">
    <location>
        <begin position="391"/>
        <end position="412"/>
    </location>
</feature>
<evidence type="ECO:0000313" key="2">
    <source>
        <dbReference type="EMBL" id="MFI6504321.1"/>
    </source>
</evidence>
<dbReference type="InterPro" id="IPR011990">
    <property type="entry name" value="TPR-like_helical_dom_sf"/>
</dbReference>
<feature type="transmembrane region" description="Helical" evidence="1">
    <location>
        <begin position="289"/>
        <end position="309"/>
    </location>
</feature>
<evidence type="ECO:0008006" key="4">
    <source>
        <dbReference type="Google" id="ProtNLM"/>
    </source>
</evidence>
<accession>A0ABW7Z825</accession>
<evidence type="ECO:0000256" key="1">
    <source>
        <dbReference type="SAM" id="Phobius"/>
    </source>
</evidence>
<comment type="caution">
    <text evidence="2">The sequence shown here is derived from an EMBL/GenBank/DDBJ whole genome shotgun (WGS) entry which is preliminary data.</text>
</comment>
<protein>
    <recommendedName>
        <fullName evidence="4">Tetratricopeptide repeat protein</fullName>
    </recommendedName>
</protein>
<dbReference type="RefSeq" id="WP_397090072.1">
    <property type="nucleotide sequence ID" value="NZ_JBITGY010000014.1"/>
</dbReference>
<evidence type="ECO:0000313" key="3">
    <source>
        <dbReference type="Proteomes" id="UP001612741"/>
    </source>
</evidence>
<name>A0ABW7Z825_9ACTN</name>
<dbReference type="Gene3D" id="1.25.40.10">
    <property type="entry name" value="Tetratricopeptide repeat domain"/>
    <property type="match status" value="1"/>
</dbReference>
<keyword evidence="3" id="KW-1185">Reference proteome</keyword>
<organism evidence="2 3">
    <name type="scientific">Nonomuraea typhae</name>
    <dbReference type="NCBI Taxonomy" id="2603600"/>
    <lineage>
        <taxon>Bacteria</taxon>
        <taxon>Bacillati</taxon>
        <taxon>Actinomycetota</taxon>
        <taxon>Actinomycetes</taxon>
        <taxon>Streptosporangiales</taxon>
        <taxon>Streptosporangiaceae</taxon>
        <taxon>Nonomuraea</taxon>
    </lineage>
</organism>
<keyword evidence="1" id="KW-0472">Membrane</keyword>
<feature type="transmembrane region" description="Helical" evidence="1">
    <location>
        <begin position="418"/>
        <end position="441"/>
    </location>
</feature>
<keyword evidence="1" id="KW-0812">Transmembrane</keyword>
<feature type="transmembrane region" description="Helical" evidence="1">
    <location>
        <begin position="196"/>
        <end position="214"/>
    </location>
</feature>
<dbReference type="SUPFAM" id="SSF50475">
    <property type="entry name" value="FMN-binding split barrel"/>
    <property type="match status" value="1"/>
</dbReference>
<sequence length="570" mass="61114">MGNGETGGEPDRSPREWCALSAARLRDGRPEAALDAALRAAGLDPAAEWAHRLVSLAEERLGRDEESLVHAREAVRLSPGSWAARLRLSAALRRLPGGWEHAVREAELARAYGPDELTPHLQLGDLALVRGDHRGARTCYAAALERDIAHPQTRVNLGLAWLRWDHPRAHHDPAWPVDPRETGRARRALEVWSRQTRLLLALATAAVVVAAFVYDLGAEARAGGVAVLVVVIVLGVRQARRVRLWSHVPAMFGRDPWLGASTGSALVAVAAYAAWLVLPVVTTSLAPVWAGLTGILLLGWPALALLHALGGIWRGRPLRALEEFSLARGEREGRRDAGIALWIVLGRVWSVMVPLACAAAAVEPRAAVLALAVPYPLVEARRKARAGADRWLSAAVLLVVTAAPACAVGGVFGLVWAWWAGLGALGAVVPVFAVCGARSWWRGAPGPWRASLIMCEPLLGDAPPVALSAEVRQAFAYARSVVLSYTDPAGPRVVGAVASVTLAGDLRLIAEPQAWAAVEADPRVAVFAADPLQRRFWVEVRGIALAHADVLRVTPTKVLVGEFPGRHQRR</sequence>
<dbReference type="Proteomes" id="UP001612741">
    <property type="component" value="Unassembled WGS sequence"/>
</dbReference>
<feature type="transmembrane region" description="Helical" evidence="1">
    <location>
        <begin position="257"/>
        <end position="277"/>
    </location>
</feature>
<reference evidence="2 3" key="1">
    <citation type="submission" date="2024-10" db="EMBL/GenBank/DDBJ databases">
        <title>The Natural Products Discovery Center: Release of the First 8490 Sequenced Strains for Exploring Actinobacteria Biosynthetic Diversity.</title>
        <authorList>
            <person name="Kalkreuter E."/>
            <person name="Kautsar S.A."/>
            <person name="Yang D."/>
            <person name="Bader C.D."/>
            <person name="Teijaro C.N."/>
            <person name="Fluegel L."/>
            <person name="Davis C.M."/>
            <person name="Simpson J.R."/>
            <person name="Lauterbach L."/>
            <person name="Steele A.D."/>
            <person name="Gui C."/>
            <person name="Meng S."/>
            <person name="Li G."/>
            <person name="Viehrig K."/>
            <person name="Ye F."/>
            <person name="Su P."/>
            <person name="Kiefer A.F."/>
            <person name="Nichols A."/>
            <person name="Cepeda A.J."/>
            <person name="Yan W."/>
            <person name="Fan B."/>
            <person name="Jiang Y."/>
            <person name="Adhikari A."/>
            <person name="Zheng C.-J."/>
            <person name="Schuster L."/>
            <person name="Cowan T.M."/>
            <person name="Smanski M.J."/>
            <person name="Chevrette M.G."/>
            <person name="De Carvalho L.P.S."/>
            <person name="Shen B."/>
        </authorList>
    </citation>
    <scope>NUCLEOTIDE SEQUENCE [LARGE SCALE GENOMIC DNA]</scope>
    <source>
        <strain evidence="2 3">NPDC050545</strain>
    </source>
</reference>
<dbReference type="EMBL" id="JBITGY010000014">
    <property type="protein sequence ID" value="MFI6504321.1"/>
    <property type="molecule type" value="Genomic_DNA"/>
</dbReference>
<proteinExistence type="predicted"/>